<dbReference type="GO" id="GO:0046872">
    <property type="term" value="F:metal ion binding"/>
    <property type="evidence" value="ECO:0007669"/>
    <property type="project" value="InterPro"/>
</dbReference>
<dbReference type="KEGG" id="msar:MSAR_20570"/>
<reference evidence="3 4" key="1">
    <citation type="journal article" date="2019" name="Emerg. Microbes Infect.">
        <title>Comprehensive subspecies identification of 175 nontuberculous mycobacteria species based on 7547 genomic profiles.</title>
        <authorList>
            <person name="Matsumoto Y."/>
            <person name="Kinjo T."/>
            <person name="Motooka D."/>
            <person name="Nabeya D."/>
            <person name="Jung N."/>
            <person name="Uechi K."/>
            <person name="Horii T."/>
            <person name="Iida T."/>
            <person name="Fujita J."/>
            <person name="Nakamura S."/>
        </authorList>
    </citation>
    <scope>NUCLEOTIDE SEQUENCE [LARGE SCALE GENOMIC DNA]</scope>
    <source>
        <strain evidence="3 4">JCM 30395</strain>
    </source>
</reference>
<gene>
    <name evidence="3" type="ORF">MSAR_20570</name>
</gene>
<evidence type="ECO:0008006" key="5">
    <source>
        <dbReference type="Google" id="ProtNLM"/>
    </source>
</evidence>
<dbReference type="EMBL" id="AP022595">
    <property type="protein sequence ID" value="BBY58921.1"/>
    <property type="molecule type" value="Genomic_DNA"/>
</dbReference>
<dbReference type="Pfam" id="PF07398">
    <property type="entry name" value="MDMPI_C"/>
    <property type="match status" value="1"/>
</dbReference>
<protein>
    <recommendedName>
        <fullName evidence="5">Maleylpyruvate isomerase family mycothiol-dependent enzyme</fullName>
    </recommendedName>
</protein>
<evidence type="ECO:0000259" key="2">
    <source>
        <dbReference type="Pfam" id="PF11716"/>
    </source>
</evidence>
<feature type="domain" description="Mycothiol-dependent maleylpyruvate isomerase metal-binding" evidence="2">
    <location>
        <begin position="6"/>
        <end position="130"/>
    </location>
</feature>
<dbReference type="InterPro" id="IPR034660">
    <property type="entry name" value="DinB/YfiT-like"/>
</dbReference>
<dbReference type="AlphaFoldDB" id="A0A7I7SRB8"/>
<name>A0A7I7SRB8_9MYCO</name>
<dbReference type="InterPro" id="IPR017517">
    <property type="entry name" value="Maleyloyr_isom"/>
</dbReference>
<dbReference type="Pfam" id="PF11716">
    <property type="entry name" value="MDMPI_N"/>
    <property type="match status" value="1"/>
</dbReference>
<dbReference type="NCBIfam" id="TIGR03083">
    <property type="entry name" value="maleylpyruvate isomerase family mycothiol-dependent enzyme"/>
    <property type="match status" value="1"/>
</dbReference>
<dbReference type="PANTHER" id="PTHR40758">
    <property type="entry name" value="CONSERVED PROTEIN"/>
    <property type="match status" value="1"/>
</dbReference>
<dbReference type="Proteomes" id="UP000466445">
    <property type="component" value="Chromosome"/>
</dbReference>
<keyword evidence="4" id="KW-1185">Reference proteome</keyword>
<evidence type="ECO:0000259" key="1">
    <source>
        <dbReference type="Pfam" id="PF07398"/>
    </source>
</evidence>
<accession>A0A7I7SRB8</accession>
<evidence type="ECO:0000313" key="4">
    <source>
        <dbReference type="Proteomes" id="UP000466445"/>
    </source>
</evidence>
<dbReference type="RefSeq" id="WP_163696671.1">
    <property type="nucleotide sequence ID" value="NZ_AP022595.1"/>
</dbReference>
<dbReference type="SUPFAM" id="SSF109854">
    <property type="entry name" value="DinB/YfiT-like putative metalloenzymes"/>
    <property type="match status" value="1"/>
</dbReference>
<dbReference type="Gene3D" id="1.20.120.450">
    <property type="entry name" value="dinb family like domain"/>
    <property type="match status" value="1"/>
</dbReference>
<dbReference type="GO" id="GO:0005886">
    <property type="term" value="C:plasma membrane"/>
    <property type="evidence" value="ECO:0007669"/>
    <property type="project" value="TreeGrafter"/>
</dbReference>
<dbReference type="InterPro" id="IPR024344">
    <property type="entry name" value="MDMPI_metal-binding"/>
</dbReference>
<sequence>MDFATALIAENAAFAELLRNADLSIPVPTCPEWTLQQLMRHVGRGDRWCAQIVAEESMEYIDVRAVAGGKAPEGQDNAIEWIEAGPRQLIDAVAQTGADTSVWTFLGPRPASWWIRRRLHEVLVHRADAAIALGVDFDVDPALAADAISEWLERVVIQADDEGPAGGDRPLGDGQSLHLHATEPDLGEAGEWTILGCPDGIAVDHEHGKATAALRGPARSLLLAVVRRRTAAEEGLEVFGDPGVWDTWLARTPF</sequence>
<dbReference type="PANTHER" id="PTHR40758:SF1">
    <property type="entry name" value="CONSERVED PROTEIN"/>
    <property type="match status" value="1"/>
</dbReference>
<evidence type="ECO:0000313" key="3">
    <source>
        <dbReference type="EMBL" id="BBY58921.1"/>
    </source>
</evidence>
<proteinExistence type="predicted"/>
<dbReference type="InterPro" id="IPR010872">
    <property type="entry name" value="MDMPI_C-term_domain"/>
</dbReference>
<organism evidence="3 4">
    <name type="scientific">Mycolicibacterium sarraceniae</name>
    <dbReference type="NCBI Taxonomy" id="1534348"/>
    <lineage>
        <taxon>Bacteria</taxon>
        <taxon>Bacillati</taxon>
        <taxon>Actinomycetota</taxon>
        <taxon>Actinomycetes</taxon>
        <taxon>Mycobacteriales</taxon>
        <taxon>Mycobacteriaceae</taxon>
        <taxon>Mycolicibacterium</taxon>
    </lineage>
</organism>
<feature type="domain" description="MDMPI C-terminal" evidence="1">
    <location>
        <begin position="143"/>
        <end position="246"/>
    </location>
</feature>